<feature type="compositionally biased region" description="Basic and acidic residues" evidence="1">
    <location>
        <begin position="508"/>
        <end position="522"/>
    </location>
</feature>
<comment type="caution">
    <text evidence="3">The sequence shown here is derived from an EMBL/GenBank/DDBJ whole genome shotgun (WGS) entry which is preliminary data.</text>
</comment>
<dbReference type="AlphaFoldDB" id="A0A8H6FGK6"/>
<dbReference type="EMBL" id="JACCJB010000005">
    <property type="protein sequence ID" value="KAF6227103.1"/>
    <property type="molecule type" value="Genomic_DNA"/>
</dbReference>
<feature type="compositionally biased region" description="Basic and acidic residues" evidence="1">
    <location>
        <begin position="578"/>
        <end position="598"/>
    </location>
</feature>
<evidence type="ECO:0000313" key="4">
    <source>
        <dbReference type="Proteomes" id="UP000593566"/>
    </source>
</evidence>
<sequence>MQSSLSLLHLISLLLYAAIRTTGQSTTSLFVPVEYPLNSFSASVVDNDASATTFVFDCATDKSCGPVTVIQGPSTAIFTEADQPYVSLFLRMYSISKGSSTDLVADDNKIRITTVWKCEFTPSIPTATCLVTSTSPGYSSAGTSTSFYPSESPDAFPTYLVEITAGSVNLATISAMTSSMVDMAAVSASIPAITSDLLSPSFRGSMDGSADAMSTAGSSATSPTATGTTTSVAGLSSSSAVLASTESSATNSEASSSGAIPSEPKIMRPSDPRIRQTLNHISQNIESANLTTQASLFTFSEHYISPCLASLSTCLEASCQPCFAVRDDLRQKRQRQSQHSRRGRGRENLAFDFYDDWEQDESEWGNDELDRLLNGDDTAQPGKHGGMSYGSRGVGRRKGGEGEDDVNMLPKSSMFGFLKRLPWKIGGRGVRYKPNVANLQENIGRRGVEAEPLIEEGEEREGRGHTRSRSGTVGSRSTTNSLSSRGDLFPSDDEDDAVPLDDEFAMVLERRTTGTTSDDHSSGRARGKRPSGSRASTKTGSSKDTRSVRKERRGTSTSSGRNRHLIETAEEDVLSISDLKHEEERVRLQEEAEVEQRRQAAQRLALERGLSSAEDEAEDLPDNHDVKGGAIIHDKELPSPDHERSPLANPPPELPPSKVEPSPLDQPRWPVRDGAPEPKPPDEPNH</sequence>
<feature type="chain" id="PRO_5034915612" evidence="2">
    <location>
        <begin position="24"/>
        <end position="686"/>
    </location>
</feature>
<name>A0A8H6FGK6_9LECA</name>
<feature type="compositionally biased region" description="Basic and acidic residues" evidence="1">
    <location>
        <begin position="621"/>
        <end position="645"/>
    </location>
</feature>
<feature type="compositionally biased region" description="Low complexity" evidence="1">
    <location>
        <begin position="599"/>
        <end position="608"/>
    </location>
</feature>
<feature type="compositionally biased region" description="Low complexity" evidence="1">
    <location>
        <begin position="469"/>
        <end position="481"/>
    </location>
</feature>
<accession>A0A8H6FGK6</accession>
<feature type="region of interest" description="Disordered" evidence="1">
    <location>
        <begin position="450"/>
        <end position="686"/>
    </location>
</feature>
<organism evidence="3 4">
    <name type="scientific">Letharia lupina</name>
    <dbReference type="NCBI Taxonomy" id="560253"/>
    <lineage>
        <taxon>Eukaryota</taxon>
        <taxon>Fungi</taxon>
        <taxon>Dikarya</taxon>
        <taxon>Ascomycota</taxon>
        <taxon>Pezizomycotina</taxon>
        <taxon>Lecanoromycetes</taxon>
        <taxon>OSLEUM clade</taxon>
        <taxon>Lecanoromycetidae</taxon>
        <taxon>Lecanorales</taxon>
        <taxon>Lecanorineae</taxon>
        <taxon>Parmeliaceae</taxon>
        <taxon>Letharia</taxon>
    </lineage>
</organism>
<keyword evidence="2" id="KW-0732">Signal</keyword>
<evidence type="ECO:0000313" key="3">
    <source>
        <dbReference type="EMBL" id="KAF6227103.1"/>
    </source>
</evidence>
<proteinExistence type="predicted"/>
<keyword evidence="4" id="KW-1185">Reference proteome</keyword>
<feature type="region of interest" description="Disordered" evidence="1">
    <location>
        <begin position="208"/>
        <end position="231"/>
    </location>
</feature>
<dbReference type="GeneID" id="59336940"/>
<evidence type="ECO:0000256" key="2">
    <source>
        <dbReference type="SAM" id="SignalP"/>
    </source>
</evidence>
<feature type="compositionally biased region" description="Acidic residues" evidence="1">
    <location>
        <begin position="490"/>
        <end position="504"/>
    </location>
</feature>
<dbReference type="Proteomes" id="UP000593566">
    <property type="component" value="Unassembled WGS sequence"/>
</dbReference>
<evidence type="ECO:0000256" key="1">
    <source>
        <dbReference type="SAM" id="MobiDB-lite"/>
    </source>
</evidence>
<dbReference type="RefSeq" id="XP_037155411.1">
    <property type="nucleotide sequence ID" value="XM_037299410.1"/>
</dbReference>
<feature type="region of interest" description="Disordered" evidence="1">
    <location>
        <begin position="244"/>
        <end position="270"/>
    </location>
</feature>
<feature type="compositionally biased region" description="Low complexity" evidence="1">
    <location>
        <begin position="244"/>
        <end position="257"/>
    </location>
</feature>
<feature type="compositionally biased region" description="Basic and acidic residues" evidence="1">
    <location>
        <begin position="670"/>
        <end position="686"/>
    </location>
</feature>
<feature type="region of interest" description="Disordered" evidence="1">
    <location>
        <begin position="372"/>
        <end position="407"/>
    </location>
</feature>
<protein>
    <submittedName>
        <fullName evidence="3">Uncharacterized protein</fullName>
    </submittedName>
</protein>
<gene>
    <name evidence="3" type="ORF">HO133_008544</name>
</gene>
<reference evidence="3 4" key="1">
    <citation type="journal article" date="2020" name="Genomics">
        <title>Complete, high-quality genomes from long-read metagenomic sequencing of two wolf lichen thalli reveals enigmatic genome architecture.</title>
        <authorList>
            <person name="McKenzie S.K."/>
            <person name="Walston R.F."/>
            <person name="Allen J.L."/>
        </authorList>
    </citation>
    <scope>NUCLEOTIDE SEQUENCE [LARGE SCALE GENOMIC DNA]</scope>
    <source>
        <strain evidence="3">WasteWater1</strain>
    </source>
</reference>
<feature type="signal peptide" evidence="2">
    <location>
        <begin position="1"/>
        <end position="23"/>
    </location>
</feature>